<evidence type="ECO:0000256" key="3">
    <source>
        <dbReference type="ARBA" id="ARBA00022833"/>
    </source>
</evidence>
<keyword evidence="6" id="KW-1185">Reference proteome</keyword>
<dbReference type="STRING" id="3818.A0A444XX76"/>
<reference evidence="5 6" key="1">
    <citation type="submission" date="2019-01" db="EMBL/GenBank/DDBJ databases">
        <title>Sequencing of cultivated peanut Arachis hypogaea provides insights into genome evolution and oil improvement.</title>
        <authorList>
            <person name="Chen X."/>
        </authorList>
    </citation>
    <scope>NUCLEOTIDE SEQUENCE [LARGE SCALE GENOMIC DNA]</scope>
    <source>
        <strain evidence="6">cv. Fuhuasheng</strain>
        <tissue evidence="5">Leaves</tissue>
    </source>
</reference>
<evidence type="ECO:0000313" key="6">
    <source>
        <dbReference type="Proteomes" id="UP000289738"/>
    </source>
</evidence>
<evidence type="ECO:0000256" key="1">
    <source>
        <dbReference type="ARBA" id="ARBA00022723"/>
    </source>
</evidence>
<accession>A0A444XX76</accession>
<dbReference type="PANTHER" id="PTHR46158:SF2">
    <property type="entry name" value="OS02G0165000 PROTEIN"/>
    <property type="match status" value="1"/>
</dbReference>
<dbReference type="Gene3D" id="3.30.40.10">
    <property type="entry name" value="Zinc/RING finger domain, C3HC4 (zinc finger)"/>
    <property type="match status" value="1"/>
</dbReference>
<organism evidence="5 6">
    <name type="scientific">Arachis hypogaea</name>
    <name type="common">Peanut</name>
    <dbReference type="NCBI Taxonomy" id="3818"/>
    <lineage>
        <taxon>Eukaryota</taxon>
        <taxon>Viridiplantae</taxon>
        <taxon>Streptophyta</taxon>
        <taxon>Embryophyta</taxon>
        <taxon>Tracheophyta</taxon>
        <taxon>Spermatophyta</taxon>
        <taxon>Magnoliopsida</taxon>
        <taxon>eudicotyledons</taxon>
        <taxon>Gunneridae</taxon>
        <taxon>Pentapetalae</taxon>
        <taxon>rosids</taxon>
        <taxon>fabids</taxon>
        <taxon>Fabales</taxon>
        <taxon>Fabaceae</taxon>
        <taxon>Papilionoideae</taxon>
        <taxon>50 kb inversion clade</taxon>
        <taxon>dalbergioids sensu lato</taxon>
        <taxon>Dalbergieae</taxon>
        <taxon>Pterocarpus clade</taxon>
        <taxon>Arachis</taxon>
    </lineage>
</organism>
<dbReference type="InterPro" id="IPR013083">
    <property type="entry name" value="Znf_RING/FYVE/PHD"/>
</dbReference>
<dbReference type="PANTHER" id="PTHR46158">
    <property type="entry name" value="OS02G0165000 PROTEIN"/>
    <property type="match status" value="1"/>
</dbReference>
<keyword evidence="2" id="KW-0863">Zinc-finger</keyword>
<dbReference type="EMBL" id="SDMP01000019">
    <property type="protein sequence ID" value="RYQ94044.1"/>
    <property type="molecule type" value="Genomic_DNA"/>
</dbReference>
<proteinExistence type="predicted"/>
<evidence type="ECO:0000256" key="2">
    <source>
        <dbReference type="ARBA" id="ARBA00022771"/>
    </source>
</evidence>
<keyword evidence="3" id="KW-0862">Zinc</keyword>
<dbReference type="AlphaFoldDB" id="A0A444XX76"/>
<gene>
    <name evidence="5" type="ORF">Ahy_B09g100247</name>
</gene>
<sequence>MSLFFNQGNCFHTTLAKIFYILYVKLVYDFKLCCIDEYFHSCIDNGCQAAYNSITFGSTSKLRCTQSRVLIRIISARRHLATVDGTSTGDSSVMEIAIEDVTADIPEEEAVCRICLAELGEGENTLKMECSCKGDLALAYQDCAVKWFSIKGNRTCDACKQDVQNLPITLLKIYDRQPLPDSHQMCHNQGK</sequence>
<dbReference type="SMART" id="SM00744">
    <property type="entry name" value="RINGv"/>
    <property type="match status" value="1"/>
</dbReference>
<protein>
    <recommendedName>
        <fullName evidence="4">RING-CH-type domain-containing protein</fullName>
    </recommendedName>
</protein>
<dbReference type="InterPro" id="IPR011016">
    <property type="entry name" value="Znf_RING-CH"/>
</dbReference>
<dbReference type="GO" id="GO:0008270">
    <property type="term" value="F:zinc ion binding"/>
    <property type="evidence" value="ECO:0007669"/>
    <property type="project" value="UniProtKB-KW"/>
</dbReference>
<keyword evidence="1" id="KW-0479">Metal-binding</keyword>
<dbReference type="PROSITE" id="PS51292">
    <property type="entry name" value="ZF_RING_CH"/>
    <property type="match status" value="1"/>
</dbReference>
<dbReference type="Proteomes" id="UP000289738">
    <property type="component" value="Chromosome B09"/>
</dbReference>
<dbReference type="Pfam" id="PF12906">
    <property type="entry name" value="RINGv"/>
    <property type="match status" value="1"/>
</dbReference>
<comment type="caution">
    <text evidence="5">The sequence shown here is derived from an EMBL/GenBank/DDBJ whole genome shotgun (WGS) entry which is preliminary data.</text>
</comment>
<evidence type="ECO:0000259" key="4">
    <source>
        <dbReference type="PROSITE" id="PS51292"/>
    </source>
</evidence>
<name>A0A444XX76_ARAHY</name>
<feature type="domain" description="RING-CH-type" evidence="4">
    <location>
        <begin position="104"/>
        <end position="166"/>
    </location>
</feature>
<dbReference type="SUPFAM" id="SSF57850">
    <property type="entry name" value="RING/U-box"/>
    <property type="match status" value="1"/>
</dbReference>
<evidence type="ECO:0000313" key="5">
    <source>
        <dbReference type="EMBL" id="RYQ94044.1"/>
    </source>
</evidence>